<keyword evidence="6 13" id="KW-0375">Hydrogen ion transport</keyword>
<sequence length="495" mass="52608">MAKAATKTTKTKTDEKPANTGTGRVAQVIGAVVDVQFDGALPEILNALETDNLGNRLVLEVAQHLGENTVRAIAMDSTEGLVRGQSVTDTGAPISVPVGDECLGRIMNVIGEPVDELGPIGAATTRGIHQPAPSYSEQSTEAQILVTGIKVVDLLAPYARGGKIGLFGGAGVGKTVLIMELINNVAKAHGGYSVFAGVGERTREGNDLYHEMIESKVNVDPKEHGGSAKGSKCALVYGQMNEPPGARMRVALSGLTVAEHFRDQGQDVLFFVDNIFRFTQAGSEVSALLGRIPSAVGYQPTLATDMGNLQERITTTNKGSITSVQAIYVPADDLTDPAPATSFAHLDATTVLSRSIAEKGIYPAVDPLDSTSRMLSAAIVGEEHYAIARQVQQILQRYKALQDIIAILGMDELSEEDKISVARARKIERFLSQPFHVAEIFTGSPGKLVALEDTIKGFKGLVEGKYDHLPEAAFYMVGSIDEAIEKAQRLAAEAA</sequence>
<feature type="domain" description="AAA+ ATPase" evidence="15">
    <location>
        <begin position="160"/>
        <end position="349"/>
    </location>
</feature>
<dbReference type="SMART" id="SM00382">
    <property type="entry name" value="AAA"/>
    <property type="match status" value="1"/>
</dbReference>
<keyword evidence="13" id="KW-1003">Cell membrane</keyword>
<dbReference type="InterPro" id="IPR004100">
    <property type="entry name" value="ATPase_F1/V1/A1_a/bsu_N"/>
</dbReference>
<dbReference type="Pfam" id="PF02874">
    <property type="entry name" value="ATP-synt_ab_N"/>
    <property type="match status" value="1"/>
</dbReference>
<evidence type="ECO:0000256" key="10">
    <source>
        <dbReference type="ARBA" id="ARBA00023136"/>
    </source>
</evidence>
<evidence type="ECO:0000256" key="3">
    <source>
        <dbReference type="ARBA" id="ARBA00022448"/>
    </source>
</evidence>
<evidence type="ECO:0000256" key="12">
    <source>
        <dbReference type="ARBA" id="ARBA00023310"/>
    </source>
</evidence>
<comment type="subcellular location">
    <subcellularLocation>
        <location evidence="13">Cell membrane</location>
        <topology evidence="13">Peripheral membrane protein</topology>
    </subcellularLocation>
    <subcellularLocation>
        <location evidence="1">Membrane</location>
    </subcellularLocation>
</comment>
<dbReference type="PIRSF" id="PIRSF039072">
    <property type="entry name" value="ATPase_subunit_beta"/>
    <property type="match status" value="1"/>
</dbReference>
<evidence type="ECO:0000256" key="7">
    <source>
        <dbReference type="ARBA" id="ARBA00022840"/>
    </source>
</evidence>
<keyword evidence="10 13" id="KW-0472">Membrane</keyword>
<evidence type="ECO:0000313" key="16">
    <source>
        <dbReference type="EMBL" id="POR50037.1"/>
    </source>
</evidence>
<gene>
    <name evidence="13" type="primary">atpD</name>
    <name evidence="16" type="ORF">CYD53_110156</name>
</gene>
<keyword evidence="3 13" id="KW-0813">Transport</keyword>
<dbReference type="CDD" id="cd01133">
    <property type="entry name" value="F1-ATPase_beta_CD"/>
    <property type="match status" value="1"/>
</dbReference>
<dbReference type="InterPro" id="IPR020003">
    <property type="entry name" value="ATPase_a/bsu_AS"/>
</dbReference>
<comment type="catalytic activity">
    <reaction evidence="13">
        <text>ATP + H2O + 4 H(+)(in) = ADP + phosphate + 5 H(+)(out)</text>
        <dbReference type="Rhea" id="RHEA:57720"/>
        <dbReference type="ChEBI" id="CHEBI:15377"/>
        <dbReference type="ChEBI" id="CHEBI:15378"/>
        <dbReference type="ChEBI" id="CHEBI:30616"/>
        <dbReference type="ChEBI" id="CHEBI:43474"/>
        <dbReference type="ChEBI" id="CHEBI:456216"/>
        <dbReference type="EC" id="7.1.2.2"/>
    </reaction>
</comment>
<dbReference type="InterPro" id="IPR003593">
    <property type="entry name" value="AAA+_ATPase"/>
</dbReference>
<evidence type="ECO:0000256" key="6">
    <source>
        <dbReference type="ARBA" id="ARBA00022781"/>
    </source>
</evidence>
<evidence type="ECO:0000313" key="17">
    <source>
        <dbReference type="Proteomes" id="UP000236919"/>
    </source>
</evidence>
<dbReference type="OrthoDB" id="9801639at2"/>
<dbReference type="RefSeq" id="WP_103719417.1">
    <property type="nucleotide sequence ID" value="NZ_PQFZ01000010.1"/>
</dbReference>
<dbReference type="GO" id="GO:0046933">
    <property type="term" value="F:proton-transporting ATP synthase activity, rotational mechanism"/>
    <property type="evidence" value="ECO:0007669"/>
    <property type="project" value="UniProtKB-UniRule"/>
</dbReference>
<protein>
    <recommendedName>
        <fullName evidence="13">ATP synthase subunit beta</fullName>
        <ecNumber evidence="13">7.1.2.2</ecNumber>
    </recommendedName>
    <alternativeName>
        <fullName evidence="13">ATP synthase F1 sector subunit beta</fullName>
    </alternativeName>
    <alternativeName>
        <fullName evidence="13">F-ATPase subunit beta</fullName>
    </alternativeName>
</protein>
<organism evidence="16 17">
    <name type="scientific">Bosea psychrotolerans</name>
    <dbReference type="NCBI Taxonomy" id="1871628"/>
    <lineage>
        <taxon>Bacteria</taxon>
        <taxon>Pseudomonadati</taxon>
        <taxon>Pseudomonadota</taxon>
        <taxon>Alphaproteobacteria</taxon>
        <taxon>Hyphomicrobiales</taxon>
        <taxon>Boseaceae</taxon>
        <taxon>Bosea</taxon>
    </lineage>
</organism>
<evidence type="ECO:0000256" key="1">
    <source>
        <dbReference type="ARBA" id="ARBA00004370"/>
    </source>
</evidence>
<dbReference type="InterPro" id="IPR055190">
    <property type="entry name" value="ATP-synt_VA_C"/>
</dbReference>
<evidence type="ECO:0000256" key="13">
    <source>
        <dbReference type="HAMAP-Rule" id="MF_01347"/>
    </source>
</evidence>
<dbReference type="PROSITE" id="PS00152">
    <property type="entry name" value="ATPASE_ALPHA_BETA"/>
    <property type="match status" value="1"/>
</dbReference>
<dbReference type="GO" id="GO:0005524">
    <property type="term" value="F:ATP binding"/>
    <property type="evidence" value="ECO:0007669"/>
    <property type="project" value="UniProtKB-UniRule"/>
</dbReference>
<dbReference type="Pfam" id="PF00006">
    <property type="entry name" value="ATP-synt_ab"/>
    <property type="match status" value="1"/>
</dbReference>
<dbReference type="CDD" id="cd18115">
    <property type="entry name" value="ATP-synt_F1_beta_N"/>
    <property type="match status" value="1"/>
</dbReference>
<evidence type="ECO:0000256" key="4">
    <source>
        <dbReference type="ARBA" id="ARBA00022519"/>
    </source>
</evidence>
<dbReference type="NCBIfam" id="TIGR01039">
    <property type="entry name" value="atpD"/>
    <property type="match status" value="1"/>
</dbReference>
<feature type="region of interest" description="Disordered" evidence="14">
    <location>
        <begin position="1"/>
        <end position="21"/>
    </location>
</feature>
<proteinExistence type="inferred from homology"/>
<dbReference type="Gene3D" id="3.40.50.300">
    <property type="entry name" value="P-loop containing nucleotide triphosphate hydrolases"/>
    <property type="match status" value="1"/>
</dbReference>
<keyword evidence="9 13" id="KW-0406">Ion transport</keyword>
<dbReference type="EC" id="7.1.2.2" evidence="13"/>
<name>A0A2S4M5Y8_9HYPH</name>
<keyword evidence="11 13" id="KW-0139">CF(1)</keyword>
<dbReference type="InterPro" id="IPR024034">
    <property type="entry name" value="ATPase_F1/V1_b/a_C"/>
</dbReference>
<dbReference type="PANTHER" id="PTHR15184">
    <property type="entry name" value="ATP SYNTHASE"/>
    <property type="match status" value="1"/>
</dbReference>
<feature type="binding site" evidence="13">
    <location>
        <begin position="168"/>
        <end position="175"/>
    </location>
    <ligand>
        <name>ATP</name>
        <dbReference type="ChEBI" id="CHEBI:30616"/>
    </ligand>
</feature>
<dbReference type="CDD" id="cd18110">
    <property type="entry name" value="ATP-synt_F1_beta_C"/>
    <property type="match status" value="1"/>
</dbReference>
<evidence type="ECO:0000256" key="11">
    <source>
        <dbReference type="ARBA" id="ARBA00023196"/>
    </source>
</evidence>
<keyword evidence="4" id="KW-0997">Cell inner membrane</keyword>
<dbReference type="Proteomes" id="UP000236919">
    <property type="component" value="Unassembled WGS sequence"/>
</dbReference>
<dbReference type="PANTHER" id="PTHR15184:SF71">
    <property type="entry name" value="ATP SYNTHASE SUBUNIT BETA, MITOCHONDRIAL"/>
    <property type="match status" value="1"/>
</dbReference>
<evidence type="ECO:0000256" key="2">
    <source>
        <dbReference type="ARBA" id="ARBA00008936"/>
    </source>
</evidence>
<dbReference type="AlphaFoldDB" id="A0A2S4M5Y8"/>
<evidence type="ECO:0000259" key="15">
    <source>
        <dbReference type="SMART" id="SM00382"/>
    </source>
</evidence>
<dbReference type="FunFam" id="1.10.1140.10:FF:000001">
    <property type="entry name" value="ATP synthase subunit beta"/>
    <property type="match status" value="1"/>
</dbReference>
<dbReference type="InterPro" id="IPR050053">
    <property type="entry name" value="ATPase_alpha/beta_chains"/>
</dbReference>
<accession>A0A2S4M5Y8</accession>
<keyword evidence="12 13" id="KW-0066">ATP synthesis</keyword>
<dbReference type="Gene3D" id="2.40.10.170">
    <property type="match status" value="1"/>
</dbReference>
<comment type="similarity">
    <text evidence="2 13">Belongs to the ATPase alpha/beta chains family.</text>
</comment>
<evidence type="ECO:0000256" key="14">
    <source>
        <dbReference type="SAM" id="MobiDB-lite"/>
    </source>
</evidence>
<dbReference type="InterPro" id="IPR005722">
    <property type="entry name" value="ATP_synth_F1_bsu"/>
</dbReference>
<dbReference type="InterPro" id="IPR027417">
    <property type="entry name" value="P-loop_NTPase"/>
</dbReference>
<comment type="caution">
    <text evidence="16">The sequence shown here is derived from an EMBL/GenBank/DDBJ whole genome shotgun (WGS) entry which is preliminary data.</text>
</comment>
<dbReference type="GO" id="GO:0045259">
    <property type="term" value="C:proton-transporting ATP synthase complex"/>
    <property type="evidence" value="ECO:0007669"/>
    <property type="project" value="UniProtKB-KW"/>
</dbReference>
<reference evidence="16 17" key="1">
    <citation type="submission" date="2018-01" db="EMBL/GenBank/DDBJ databases">
        <title>Genomic Encyclopedia of Type Strains, Phase III (KMG-III): the genomes of soil and plant-associated and newly described type strains.</title>
        <authorList>
            <person name="Whitman W."/>
        </authorList>
    </citation>
    <scope>NUCLEOTIDE SEQUENCE [LARGE SCALE GENOMIC DNA]</scope>
    <source>
        <strain evidence="16 17">1131</strain>
    </source>
</reference>
<dbReference type="Gene3D" id="1.10.1140.10">
    <property type="entry name" value="Bovine Mitochondrial F1-atpase, Atp Synthase Beta Chain, Chain D, domain 3"/>
    <property type="match status" value="1"/>
</dbReference>
<dbReference type="GO" id="GO:0005886">
    <property type="term" value="C:plasma membrane"/>
    <property type="evidence" value="ECO:0007669"/>
    <property type="project" value="UniProtKB-SubCell"/>
</dbReference>
<dbReference type="EMBL" id="PQFZ01000010">
    <property type="protein sequence ID" value="POR50037.1"/>
    <property type="molecule type" value="Genomic_DNA"/>
</dbReference>
<evidence type="ECO:0000256" key="8">
    <source>
        <dbReference type="ARBA" id="ARBA00022967"/>
    </source>
</evidence>
<dbReference type="SUPFAM" id="SSF52540">
    <property type="entry name" value="P-loop containing nucleoside triphosphate hydrolases"/>
    <property type="match status" value="1"/>
</dbReference>
<evidence type="ECO:0000256" key="5">
    <source>
        <dbReference type="ARBA" id="ARBA00022741"/>
    </source>
</evidence>
<dbReference type="FunFam" id="3.40.50.300:FF:000026">
    <property type="entry name" value="ATP synthase subunit beta"/>
    <property type="match status" value="1"/>
</dbReference>
<evidence type="ECO:0000256" key="9">
    <source>
        <dbReference type="ARBA" id="ARBA00023065"/>
    </source>
</evidence>
<keyword evidence="17" id="KW-1185">Reference proteome</keyword>
<dbReference type="SUPFAM" id="SSF50615">
    <property type="entry name" value="N-terminal domain of alpha and beta subunits of F1 ATP synthase"/>
    <property type="match status" value="1"/>
</dbReference>
<dbReference type="InterPro" id="IPR000194">
    <property type="entry name" value="ATPase_F1/V1/A1_a/bsu_nucl-bd"/>
</dbReference>
<dbReference type="HAMAP" id="MF_01347">
    <property type="entry name" value="ATP_synth_beta_bact"/>
    <property type="match status" value="1"/>
</dbReference>
<keyword evidence="7 13" id="KW-0067">ATP-binding</keyword>
<keyword evidence="8 13" id="KW-1278">Translocase</keyword>
<dbReference type="Pfam" id="PF22919">
    <property type="entry name" value="ATP-synt_VA_C"/>
    <property type="match status" value="1"/>
</dbReference>
<dbReference type="InterPro" id="IPR036121">
    <property type="entry name" value="ATPase_F1/V1/A1_a/bsu_N_sf"/>
</dbReference>
<dbReference type="FunFam" id="2.40.10.170:FF:000004">
    <property type="entry name" value="ATP synthase subunit beta"/>
    <property type="match status" value="1"/>
</dbReference>
<dbReference type="SUPFAM" id="SSF47917">
    <property type="entry name" value="C-terminal domain of alpha and beta subunits of F1 ATP synthase"/>
    <property type="match status" value="1"/>
</dbReference>
<keyword evidence="5 13" id="KW-0547">Nucleotide-binding</keyword>
<comment type="function">
    <text evidence="13">Produces ATP from ADP in the presence of a proton gradient across the membrane. The catalytic sites are hosted primarily by the beta subunits.</text>
</comment>